<feature type="transmembrane region" description="Helical" evidence="1">
    <location>
        <begin position="15"/>
        <end position="33"/>
    </location>
</feature>
<gene>
    <name evidence="2" type="ORF">QR680_006149</name>
</gene>
<keyword evidence="1" id="KW-1133">Transmembrane helix</keyword>
<feature type="transmembrane region" description="Helical" evidence="1">
    <location>
        <begin position="45"/>
        <end position="62"/>
    </location>
</feature>
<keyword evidence="3" id="KW-1185">Reference proteome</keyword>
<organism evidence="2 3">
    <name type="scientific">Steinernema hermaphroditum</name>
    <dbReference type="NCBI Taxonomy" id="289476"/>
    <lineage>
        <taxon>Eukaryota</taxon>
        <taxon>Metazoa</taxon>
        <taxon>Ecdysozoa</taxon>
        <taxon>Nematoda</taxon>
        <taxon>Chromadorea</taxon>
        <taxon>Rhabditida</taxon>
        <taxon>Tylenchina</taxon>
        <taxon>Panagrolaimomorpha</taxon>
        <taxon>Strongyloidoidea</taxon>
        <taxon>Steinernematidae</taxon>
        <taxon>Steinernema</taxon>
    </lineage>
</organism>
<evidence type="ECO:0000313" key="3">
    <source>
        <dbReference type="Proteomes" id="UP001175271"/>
    </source>
</evidence>
<feature type="transmembrane region" description="Helical" evidence="1">
    <location>
        <begin position="177"/>
        <end position="196"/>
    </location>
</feature>
<comment type="caution">
    <text evidence="2">The sequence shown here is derived from an EMBL/GenBank/DDBJ whole genome shotgun (WGS) entry which is preliminary data.</text>
</comment>
<keyword evidence="1" id="KW-0472">Membrane</keyword>
<reference evidence="2" key="1">
    <citation type="submission" date="2023-06" db="EMBL/GenBank/DDBJ databases">
        <title>Genomic analysis of the entomopathogenic nematode Steinernema hermaphroditum.</title>
        <authorList>
            <person name="Schwarz E.M."/>
            <person name="Heppert J.K."/>
            <person name="Baniya A."/>
            <person name="Schwartz H.T."/>
            <person name="Tan C.-H."/>
            <person name="Antoshechkin I."/>
            <person name="Sternberg P.W."/>
            <person name="Goodrich-Blair H."/>
            <person name="Dillman A.R."/>
        </authorList>
    </citation>
    <scope>NUCLEOTIDE SEQUENCE</scope>
    <source>
        <strain evidence="2">PS9179</strain>
        <tissue evidence="2">Whole animal</tissue>
    </source>
</reference>
<sequence length="335" mass="37938">MFLVPYSVIELCDHVNVYIQYPAVLLNILVISISLRKVKPSLPRTYCLNISIVSLISALYTICRDLTRSTVFKEYSDSFNVVYVLTVSILNIMLLQSALNLYLFQATLTILLAYIGLCKPILYKRLSTTKAFFQLFIATHVVSWLLAAGETLEYFSMQPLFKNYNRTVLLVHTWTRLGIQISLFAFMACLYIRTLVKLAIYAYGHIAQTSSQQTRWLILRSVIIYCTPPNLFLVVGIAGSYCSAEQILMPTELQEVTTCTPIKYLTEQLIMLRLFVTSLSALFAFSDYRKALLSMVVGIVRRKSAVGLQSVSAHSNRVETERRAWRSPTSLCPGG</sequence>
<proteinExistence type="predicted"/>
<feature type="transmembrane region" description="Helical" evidence="1">
    <location>
        <begin position="82"/>
        <end position="115"/>
    </location>
</feature>
<feature type="transmembrane region" description="Helical" evidence="1">
    <location>
        <begin position="135"/>
        <end position="157"/>
    </location>
</feature>
<feature type="transmembrane region" description="Helical" evidence="1">
    <location>
        <begin position="270"/>
        <end position="288"/>
    </location>
</feature>
<protein>
    <submittedName>
        <fullName evidence="2">Uncharacterized protein</fullName>
    </submittedName>
</protein>
<dbReference type="AlphaFoldDB" id="A0AA39LWX2"/>
<dbReference type="Proteomes" id="UP001175271">
    <property type="component" value="Unassembled WGS sequence"/>
</dbReference>
<evidence type="ECO:0000256" key="1">
    <source>
        <dbReference type="SAM" id="Phobius"/>
    </source>
</evidence>
<feature type="transmembrane region" description="Helical" evidence="1">
    <location>
        <begin position="217"/>
        <end position="241"/>
    </location>
</feature>
<accession>A0AA39LWX2</accession>
<evidence type="ECO:0000313" key="2">
    <source>
        <dbReference type="EMBL" id="KAK0412325.1"/>
    </source>
</evidence>
<name>A0AA39LWX2_9BILA</name>
<keyword evidence="1" id="KW-0812">Transmembrane</keyword>
<dbReference type="EMBL" id="JAUCMV010000003">
    <property type="protein sequence ID" value="KAK0412325.1"/>
    <property type="molecule type" value="Genomic_DNA"/>
</dbReference>